<proteinExistence type="predicted"/>
<evidence type="ECO:0000313" key="2">
    <source>
        <dbReference type="EMBL" id="VFU54566.1"/>
    </source>
</evidence>
<reference evidence="2" key="1">
    <citation type="submission" date="2019-03" db="EMBL/GenBank/DDBJ databases">
        <authorList>
            <person name="Mank J."/>
            <person name="Almeida P."/>
        </authorList>
    </citation>
    <scope>NUCLEOTIDE SEQUENCE</scope>
    <source>
        <strain evidence="2">78183</strain>
    </source>
</reference>
<name>A0A6N2N1A7_SALVM</name>
<dbReference type="PANTHER" id="PTHR45786:SF74">
    <property type="entry name" value="ATP-DEPENDENT DNA HELICASE"/>
    <property type="match status" value="1"/>
</dbReference>
<accession>A0A6N2N1A7</accession>
<dbReference type="InterPro" id="IPR025476">
    <property type="entry name" value="Helitron_helicase-like"/>
</dbReference>
<protein>
    <recommendedName>
        <fullName evidence="1">Helitron helicase-like domain-containing protein</fullName>
    </recommendedName>
</protein>
<sequence length="242" mass="27475">MMILRSNDVCGLVVGDIGDSHSDIEKLLLKLILKVFEGSLNCIPNLCLSNIRSYFHYGEDGYHTNIPFANQEHLISCKTSKKLEMTSTLAKGGRLYQQFLVDAFMKRLFSEDVNGSSTGKIILPSSLTGSPRYMMNNYQDAMAICHKPDIIARVFQYKLIDMVSFIKSRKALWQNNVCAVEIQKRGLPHTHLLVWLASEYKFRSPDDVDSIISAEIPDKKMILFVMKLFQNLCCMAHAELLT</sequence>
<dbReference type="EMBL" id="CAADRP010001842">
    <property type="protein sequence ID" value="VFU54566.1"/>
    <property type="molecule type" value="Genomic_DNA"/>
</dbReference>
<gene>
    <name evidence="2" type="ORF">SVIM_LOCUS382169</name>
</gene>
<organism evidence="2">
    <name type="scientific">Salix viminalis</name>
    <name type="common">Common osier</name>
    <name type="synonym">Basket willow</name>
    <dbReference type="NCBI Taxonomy" id="40686"/>
    <lineage>
        <taxon>Eukaryota</taxon>
        <taxon>Viridiplantae</taxon>
        <taxon>Streptophyta</taxon>
        <taxon>Embryophyta</taxon>
        <taxon>Tracheophyta</taxon>
        <taxon>Spermatophyta</taxon>
        <taxon>Magnoliopsida</taxon>
        <taxon>eudicotyledons</taxon>
        <taxon>Gunneridae</taxon>
        <taxon>Pentapetalae</taxon>
        <taxon>rosids</taxon>
        <taxon>fabids</taxon>
        <taxon>Malpighiales</taxon>
        <taxon>Salicaceae</taxon>
        <taxon>Saliceae</taxon>
        <taxon>Salix</taxon>
    </lineage>
</organism>
<evidence type="ECO:0000259" key="1">
    <source>
        <dbReference type="Pfam" id="PF14214"/>
    </source>
</evidence>
<dbReference type="PANTHER" id="PTHR45786">
    <property type="entry name" value="DNA BINDING PROTEIN-LIKE"/>
    <property type="match status" value="1"/>
</dbReference>
<feature type="domain" description="Helitron helicase-like" evidence="1">
    <location>
        <begin position="146"/>
        <end position="194"/>
    </location>
</feature>
<dbReference type="Pfam" id="PF14214">
    <property type="entry name" value="Helitron_like_N"/>
    <property type="match status" value="1"/>
</dbReference>
<dbReference type="AlphaFoldDB" id="A0A6N2N1A7"/>